<proteinExistence type="predicted"/>
<feature type="signal peptide" evidence="1">
    <location>
        <begin position="1"/>
        <end position="19"/>
    </location>
</feature>
<gene>
    <name evidence="3" type="ORF">CAEBREN_26174</name>
</gene>
<dbReference type="InterPro" id="IPR058721">
    <property type="entry name" value="NTF2_3"/>
</dbReference>
<feature type="domain" description="NTF2-like" evidence="2">
    <location>
        <begin position="32"/>
        <end position="131"/>
    </location>
</feature>
<accession>G0NLD9</accession>
<dbReference type="FunCoup" id="G0NLD9">
    <property type="interactions" value="1049"/>
</dbReference>
<protein>
    <recommendedName>
        <fullName evidence="2">NTF2-like domain-containing protein</fullName>
    </recommendedName>
</protein>
<dbReference type="Proteomes" id="UP000008068">
    <property type="component" value="Unassembled WGS sequence"/>
</dbReference>
<dbReference type="OrthoDB" id="5825887at2759"/>
<evidence type="ECO:0000313" key="3">
    <source>
        <dbReference type="EMBL" id="EGT33389.1"/>
    </source>
</evidence>
<dbReference type="HOGENOM" id="CLU_1929411_0_0_1"/>
<dbReference type="OMA" id="LQMASIM"/>
<dbReference type="eggNOG" id="KOG1075">
    <property type="taxonomic scope" value="Eukaryota"/>
</dbReference>
<sequence>MKFQVFIFFFSALLLLASGEETKKPEDVDKGEKLVQSMLKGIELKNEKMIGDLFENDFVYAACENKTYKKEDAVKLVTSFGIEMAKIMEKSTKIISIGRHKFITIVAESTITSEFIVSKNWKLKSGRTVHC</sequence>
<evidence type="ECO:0000313" key="4">
    <source>
        <dbReference type="Proteomes" id="UP000008068"/>
    </source>
</evidence>
<dbReference type="AlphaFoldDB" id="G0NLD9"/>
<feature type="chain" id="PRO_5003405955" description="NTF2-like domain-containing protein" evidence="1">
    <location>
        <begin position="20"/>
        <end position="131"/>
    </location>
</feature>
<reference evidence="4" key="1">
    <citation type="submission" date="2011-07" db="EMBL/GenBank/DDBJ databases">
        <authorList>
            <consortium name="Caenorhabditis brenneri Sequencing and Analysis Consortium"/>
            <person name="Wilson R.K."/>
        </authorList>
    </citation>
    <scope>NUCLEOTIDE SEQUENCE [LARGE SCALE GENOMIC DNA]</scope>
    <source>
        <strain evidence="4">PB2801</strain>
    </source>
</reference>
<name>G0NLD9_CAEBE</name>
<keyword evidence="4" id="KW-1185">Reference proteome</keyword>
<evidence type="ECO:0000259" key="2">
    <source>
        <dbReference type="Pfam" id="PF26530"/>
    </source>
</evidence>
<organism evidence="4">
    <name type="scientific">Caenorhabditis brenneri</name>
    <name type="common">Nematode worm</name>
    <dbReference type="NCBI Taxonomy" id="135651"/>
    <lineage>
        <taxon>Eukaryota</taxon>
        <taxon>Metazoa</taxon>
        <taxon>Ecdysozoa</taxon>
        <taxon>Nematoda</taxon>
        <taxon>Chromadorea</taxon>
        <taxon>Rhabditida</taxon>
        <taxon>Rhabditina</taxon>
        <taxon>Rhabditomorpha</taxon>
        <taxon>Rhabditoidea</taxon>
        <taxon>Rhabditidae</taxon>
        <taxon>Peloderinae</taxon>
        <taxon>Caenorhabditis</taxon>
    </lineage>
</organism>
<dbReference type="InParanoid" id="G0NLD9"/>
<keyword evidence="1" id="KW-0732">Signal</keyword>
<evidence type="ECO:0000256" key="1">
    <source>
        <dbReference type="SAM" id="SignalP"/>
    </source>
</evidence>
<dbReference type="EMBL" id="GL379905">
    <property type="protein sequence ID" value="EGT33389.1"/>
    <property type="molecule type" value="Genomic_DNA"/>
</dbReference>
<dbReference type="STRING" id="135651.G0NLD9"/>
<dbReference type="Pfam" id="PF26530">
    <property type="entry name" value="NTF2_3"/>
    <property type="match status" value="1"/>
</dbReference>